<evidence type="ECO:0000313" key="1">
    <source>
        <dbReference type="EMBL" id="BCJ48401.1"/>
    </source>
</evidence>
<organism evidence="1 2">
    <name type="scientific">Actinoplanes ianthinogenes</name>
    <dbReference type="NCBI Taxonomy" id="122358"/>
    <lineage>
        <taxon>Bacteria</taxon>
        <taxon>Bacillati</taxon>
        <taxon>Actinomycetota</taxon>
        <taxon>Actinomycetes</taxon>
        <taxon>Micromonosporales</taxon>
        <taxon>Micromonosporaceae</taxon>
        <taxon>Actinoplanes</taxon>
    </lineage>
</organism>
<evidence type="ECO:0000313" key="2">
    <source>
        <dbReference type="Proteomes" id="UP000676967"/>
    </source>
</evidence>
<protein>
    <submittedName>
        <fullName evidence="1">Uncharacterized protein</fullName>
    </submittedName>
</protein>
<dbReference type="EMBL" id="AP023356">
    <property type="protein sequence ID" value="BCJ48401.1"/>
    <property type="molecule type" value="Genomic_DNA"/>
</dbReference>
<accession>A0ABM7M9Q6</accession>
<gene>
    <name evidence="1" type="ORF">Aiant_90580</name>
</gene>
<sequence length="152" mass="16271">MPELIAAVDTTVLVDHGTFDLLDDGGPQQAGAVAGDRARWLAAGSNLVTVHSAAGWDHVAGLRVEVWSGPPAWRAGWADHRDALVRFDSGLVEINPLVEAGDDEEALDLAPGSYAVRAYVAGRDDLLAVHHDPDTDLDGIERFLIQFWPAAQ</sequence>
<dbReference type="RefSeq" id="WP_189335445.1">
    <property type="nucleotide sequence ID" value="NZ_AP023356.1"/>
</dbReference>
<reference evidence="1 2" key="1">
    <citation type="submission" date="2020-08" db="EMBL/GenBank/DDBJ databases">
        <title>Whole genome shotgun sequence of Actinoplanes ianthinogenes NBRC 13996.</title>
        <authorList>
            <person name="Komaki H."/>
            <person name="Tamura T."/>
        </authorList>
    </citation>
    <scope>NUCLEOTIDE SEQUENCE [LARGE SCALE GENOMIC DNA]</scope>
    <source>
        <strain evidence="1 2">NBRC 13996</strain>
    </source>
</reference>
<keyword evidence="2" id="KW-1185">Reference proteome</keyword>
<proteinExistence type="predicted"/>
<name>A0ABM7M9Q6_9ACTN</name>
<dbReference type="Proteomes" id="UP000676967">
    <property type="component" value="Chromosome"/>
</dbReference>